<keyword evidence="3" id="KW-1185">Reference proteome</keyword>
<dbReference type="RefSeq" id="XP_028882915.1">
    <property type="nucleotide sequence ID" value="XM_029025932.1"/>
</dbReference>
<dbReference type="VEuPathDB" id="TriTrypDB:TM35_000152800"/>
<dbReference type="PANTHER" id="PTHR21727:SF1">
    <property type="entry name" value="PCIF1 WW DOMAIN-CONTAINING PROTEIN"/>
    <property type="match status" value="1"/>
</dbReference>
<dbReference type="InterPro" id="IPR039881">
    <property type="entry name" value="PCIF1-like"/>
</dbReference>
<protein>
    <recommendedName>
        <fullName evidence="1">PCIF1 WW domain-containing protein</fullName>
    </recommendedName>
</protein>
<comment type="caution">
    <text evidence="2">The sequence shown here is derived from an EMBL/GenBank/DDBJ whole genome shotgun (WGS) entry which is preliminary data.</text>
</comment>
<proteinExistence type="predicted"/>
<dbReference type="AlphaFoldDB" id="A0A1X0NXA7"/>
<dbReference type="GO" id="GO:0099122">
    <property type="term" value="F:RNA polymerase II C-terminal domain binding"/>
    <property type="evidence" value="ECO:0007669"/>
    <property type="project" value="InterPro"/>
</dbReference>
<sequence length="525" mass="59466">MKRTVSGGDLDVAHPAVCFYREVLINLKWSAIRSDFLEALQTAPHLRFAEPKKLWRHSQEALGKWVLSQVARDTQSGTSANASIFFFPTRAMLPNGTYDEQLIRDISLKCEDSSSLDVITSIKEVLKRFNLSQRCEEAAVEIEKELETTNPSSYCTPSLSIISAEDEKGRTAMQRRVQGSIAVIGVKWPNHIANRMRRKCPSVSIPLAAYKKLDMCYRHFTDKTESVRYSRLNYETRFTLRAATLALRYEGCLATGSLQLCADTKLKQFLHFAGYHVMDLCASPINAYMGSPKDGSYKSINKNNSSEKHENNSSLENENLPNHFCSAFFDTDRYFGSLGSAMNFDVAEAYNSSEVNPEKKPFLLTLDVPYDEDLCERLFLKLINDMKRVENKVSHFIADYVLVLPLWWDVPMQRRKVLFTEAESGSIPSSPEEKLKLDGIIKERSAMLNEGYIVPYSWPQRLAEAAGTNWVCFDGVFVGGSYEYFCTATNKWLRGVTATEVIGLSQPREQETALSLESLLSRFYG</sequence>
<dbReference type="EMBL" id="NBCO01000015">
    <property type="protein sequence ID" value="ORC88849.1"/>
    <property type="molecule type" value="Genomic_DNA"/>
</dbReference>
<reference evidence="2 3" key="1">
    <citation type="submission" date="2017-03" db="EMBL/GenBank/DDBJ databases">
        <title>An alternative strategy for trypanosome survival in the mammalian bloodstream revealed through genome and transcriptome analysis of the ubiquitous bovine parasite Trypanosoma (Megatrypanum) theileri.</title>
        <authorList>
            <person name="Kelly S."/>
            <person name="Ivens A."/>
            <person name="Mott A."/>
            <person name="O'Neill E."/>
            <person name="Emms D."/>
            <person name="Macleod O."/>
            <person name="Voorheis P."/>
            <person name="Matthews J."/>
            <person name="Matthews K."/>
            <person name="Carrington M."/>
        </authorList>
    </citation>
    <scope>NUCLEOTIDE SEQUENCE [LARGE SCALE GENOMIC DNA]</scope>
    <source>
        <strain evidence="2">Edinburgh</strain>
    </source>
</reference>
<accession>A0A1X0NXA7</accession>
<dbReference type="PANTHER" id="PTHR21727">
    <property type="entry name" value="PHOSPHORYLATED CTD INTERACTING FACTOR 1"/>
    <property type="match status" value="1"/>
</dbReference>
<evidence type="ECO:0000313" key="2">
    <source>
        <dbReference type="EMBL" id="ORC88849.1"/>
    </source>
</evidence>
<dbReference type="Pfam" id="PF12237">
    <property type="entry name" value="PCIF1_WW"/>
    <property type="match status" value="1"/>
</dbReference>
<name>A0A1X0NXA7_9TRYP</name>
<gene>
    <name evidence="2" type="ORF">TM35_000152800</name>
</gene>
<evidence type="ECO:0000259" key="1">
    <source>
        <dbReference type="Pfam" id="PF12237"/>
    </source>
</evidence>
<dbReference type="GeneID" id="39985712"/>
<dbReference type="Proteomes" id="UP000192257">
    <property type="component" value="Unassembled WGS sequence"/>
</dbReference>
<organism evidence="2 3">
    <name type="scientific">Trypanosoma theileri</name>
    <dbReference type="NCBI Taxonomy" id="67003"/>
    <lineage>
        <taxon>Eukaryota</taxon>
        <taxon>Discoba</taxon>
        <taxon>Euglenozoa</taxon>
        <taxon>Kinetoplastea</taxon>
        <taxon>Metakinetoplastina</taxon>
        <taxon>Trypanosomatida</taxon>
        <taxon>Trypanosomatidae</taxon>
        <taxon>Trypanosoma</taxon>
    </lineage>
</organism>
<feature type="domain" description="PCIF1 WW" evidence="1">
    <location>
        <begin position="233"/>
        <end position="389"/>
    </location>
</feature>
<dbReference type="InterPro" id="IPR022035">
    <property type="entry name" value="PCIF1_WW"/>
</dbReference>
<evidence type="ECO:0000313" key="3">
    <source>
        <dbReference type="Proteomes" id="UP000192257"/>
    </source>
</evidence>
<dbReference type="GO" id="GO:0016422">
    <property type="term" value="F:mRNA (2'-O-methyladenosine-N6-)-methyltransferase activity"/>
    <property type="evidence" value="ECO:0007669"/>
    <property type="project" value="InterPro"/>
</dbReference>
<dbReference type="OrthoDB" id="193787at2759"/>